<dbReference type="EMBL" id="AOPY01000991">
    <property type="protein sequence ID" value="EPJ42789.1"/>
    <property type="molecule type" value="Genomic_DNA"/>
</dbReference>
<dbReference type="AlphaFoldDB" id="S4NW50"/>
<evidence type="ECO:0000313" key="2">
    <source>
        <dbReference type="Proteomes" id="UP000015001"/>
    </source>
</evidence>
<protein>
    <submittedName>
        <fullName evidence="1">Uncharacterized protein</fullName>
    </submittedName>
</protein>
<name>S4NW50_9ACTN</name>
<evidence type="ECO:0000313" key="1">
    <source>
        <dbReference type="EMBL" id="EPJ42789.1"/>
    </source>
</evidence>
<dbReference type="HOGENOM" id="CLU_3140975_0_0_11"/>
<gene>
    <name evidence="1" type="ORF">STAFG_0155</name>
</gene>
<reference evidence="1 2" key="1">
    <citation type="submission" date="2013-02" db="EMBL/GenBank/DDBJ databases">
        <title>Draft Genome Sequence of Streptomyces afghaniensis, Which Produces Compounds of the Julimycin B-Complex.</title>
        <authorList>
            <person name="Gruening B.A."/>
            <person name="Praeg A."/>
            <person name="Erxleben A."/>
            <person name="Guenther S."/>
            <person name="Fiedler H.-P."/>
            <person name="Goodfellow M."/>
            <person name="Mueller M."/>
        </authorList>
    </citation>
    <scope>NUCLEOTIDE SEQUENCE [LARGE SCALE GENOMIC DNA]</scope>
    <source>
        <strain evidence="1 2">772</strain>
    </source>
</reference>
<accession>S4NW50</accession>
<proteinExistence type="predicted"/>
<comment type="caution">
    <text evidence="1">The sequence shown here is derived from an EMBL/GenBank/DDBJ whole genome shotgun (WGS) entry which is preliminary data.</text>
</comment>
<dbReference type="Proteomes" id="UP000015001">
    <property type="component" value="Unassembled WGS sequence"/>
</dbReference>
<keyword evidence="2" id="KW-1185">Reference proteome</keyword>
<dbReference type="PATRIC" id="fig|1283301.3.peg.146"/>
<sequence length="49" mass="5297">MGRRESPATPDTVCLLTPGRGRWDLLVVQPATTEAEAVALMEQAVTQDD</sequence>
<organism evidence="1 2">
    <name type="scientific">Streptomyces afghaniensis 772</name>
    <dbReference type="NCBI Taxonomy" id="1283301"/>
    <lineage>
        <taxon>Bacteria</taxon>
        <taxon>Bacillati</taxon>
        <taxon>Actinomycetota</taxon>
        <taxon>Actinomycetes</taxon>
        <taxon>Kitasatosporales</taxon>
        <taxon>Streptomycetaceae</taxon>
        <taxon>Streptomyces</taxon>
    </lineage>
</organism>
<dbReference type="Pfam" id="PF19457">
    <property type="entry name" value="DUF5994"/>
    <property type="match status" value="1"/>
</dbReference>
<dbReference type="InterPro" id="IPR046036">
    <property type="entry name" value="DUF5994"/>
</dbReference>
<dbReference type="OrthoDB" id="3785441at2"/>